<dbReference type="NCBIfam" id="TIGR00033">
    <property type="entry name" value="aroC"/>
    <property type="match status" value="1"/>
</dbReference>
<comment type="caution">
    <text evidence="9">The sequence shown here is derived from an EMBL/GenBank/DDBJ whole genome shotgun (WGS) entry which is preliminary data.</text>
</comment>
<dbReference type="OrthoDB" id="9771806at2"/>
<comment type="caution">
    <text evidence="7">Lacks conserved residue(s) required for the propagation of feature annotation.</text>
</comment>
<accession>A0A2S9YE48</accession>
<keyword evidence="7" id="KW-0274">FAD</keyword>
<feature type="binding site" evidence="7">
    <location>
        <position position="48"/>
    </location>
    <ligand>
        <name>NADP(+)</name>
        <dbReference type="ChEBI" id="CHEBI:58349"/>
    </ligand>
</feature>
<dbReference type="AlphaFoldDB" id="A0A2S9YE48"/>
<dbReference type="PROSITE" id="PS00789">
    <property type="entry name" value="CHORISMATE_SYNTHASE_3"/>
    <property type="match status" value="1"/>
</dbReference>
<evidence type="ECO:0000256" key="5">
    <source>
        <dbReference type="ARBA" id="ARBA00023141"/>
    </source>
</evidence>
<dbReference type="PIRSF" id="PIRSF001456">
    <property type="entry name" value="Chorismate_synth"/>
    <property type="match status" value="1"/>
</dbReference>
<dbReference type="Proteomes" id="UP000237968">
    <property type="component" value="Unassembled WGS sequence"/>
</dbReference>
<dbReference type="EC" id="4.2.3.5" evidence="3 7"/>
<evidence type="ECO:0000256" key="2">
    <source>
        <dbReference type="ARBA" id="ARBA00008014"/>
    </source>
</evidence>
<evidence type="ECO:0000256" key="7">
    <source>
        <dbReference type="HAMAP-Rule" id="MF_00300"/>
    </source>
</evidence>
<keyword evidence="7" id="KW-0521">NADP</keyword>
<comment type="subunit">
    <text evidence="7">Homotetramer.</text>
</comment>
<keyword evidence="10" id="KW-1185">Reference proteome</keyword>
<keyword evidence="6 7" id="KW-0456">Lyase</keyword>
<dbReference type="SUPFAM" id="SSF103263">
    <property type="entry name" value="Chorismate synthase, AroC"/>
    <property type="match status" value="1"/>
</dbReference>
<dbReference type="PANTHER" id="PTHR21085">
    <property type="entry name" value="CHORISMATE SYNTHASE"/>
    <property type="match status" value="1"/>
</dbReference>
<dbReference type="GO" id="GO:0009073">
    <property type="term" value="P:aromatic amino acid family biosynthetic process"/>
    <property type="evidence" value="ECO:0007669"/>
    <property type="project" value="UniProtKB-KW"/>
</dbReference>
<comment type="similarity">
    <text evidence="2 7 8">Belongs to the chorismate synthase family.</text>
</comment>
<evidence type="ECO:0000256" key="3">
    <source>
        <dbReference type="ARBA" id="ARBA00013036"/>
    </source>
</evidence>
<dbReference type="NCBIfam" id="NF003793">
    <property type="entry name" value="PRK05382.1"/>
    <property type="match status" value="1"/>
</dbReference>
<dbReference type="PROSITE" id="PS00787">
    <property type="entry name" value="CHORISMATE_SYNTHASE_1"/>
    <property type="match status" value="1"/>
</dbReference>
<comment type="pathway">
    <text evidence="1 7 8">Metabolic intermediate biosynthesis; chorismate biosynthesis; chorismate from D-erythrose 4-phosphate and phosphoenolpyruvate: step 7/7.</text>
</comment>
<name>A0A2S9YE48_9BACT</name>
<evidence type="ECO:0000256" key="6">
    <source>
        <dbReference type="ARBA" id="ARBA00023239"/>
    </source>
</evidence>
<feature type="binding site" evidence="7">
    <location>
        <begin position="309"/>
        <end position="313"/>
    </location>
    <ligand>
        <name>FMN</name>
        <dbReference type="ChEBI" id="CHEBI:58210"/>
    </ligand>
</feature>
<dbReference type="GO" id="GO:0010181">
    <property type="term" value="F:FMN binding"/>
    <property type="evidence" value="ECO:0007669"/>
    <property type="project" value="TreeGrafter"/>
</dbReference>
<dbReference type="RefSeq" id="WP_106391066.1">
    <property type="nucleotide sequence ID" value="NZ_PVNK01000086.1"/>
</dbReference>
<dbReference type="PROSITE" id="PS00788">
    <property type="entry name" value="CHORISMATE_SYNTHASE_2"/>
    <property type="match status" value="1"/>
</dbReference>
<keyword evidence="4 7" id="KW-0028">Amino-acid biosynthesis</keyword>
<evidence type="ECO:0000256" key="8">
    <source>
        <dbReference type="RuleBase" id="RU000605"/>
    </source>
</evidence>
<dbReference type="GO" id="GO:0008652">
    <property type="term" value="P:amino acid biosynthetic process"/>
    <property type="evidence" value="ECO:0007669"/>
    <property type="project" value="UniProtKB-KW"/>
</dbReference>
<evidence type="ECO:0000313" key="9">
    <source>
        <dbReference type="EMBL" id="PRQ03397.1"/>
    </source>
</evidence>
<gene>
    <name evidence="7 9" type="primary">aroC</name>
    <name evidence="9" type="ORF">ENSA5_16030</name>
</gene>
<reference evidence="9 10" key="1">
    <citation type="submission" date="2018-03" db="EMBL/GenBank/DDBJ databases">
        <title>Draft Genome Sequences of the Obligatory Marine Myxobacteria Enhygromyxa salina SWB005.</title>
        <authorList>
            <person name="Poehlein A."/>
            <person name="Moghaddam J.A."/>
            <person name="Harms H."/>
            <person name="Alanjari M."/>
            <person name="Koenig G.M."/>
            <person name="Daniel R."/>
            <person name="Schaeberle T.F."/>
        </authorList>
    </citation>
    <scope>NUCLEOTIDE SEQUENCE [LARGE SCALE GENOMIC DNA]</scope>
    <source>
        <strain evidence="9 10">SWB005</strain>
    </source>
</reference>
<dbReference type="HAMAP" id="MF_00300">
    <property type="entry name" value="Chorismate_synth"/>
    <property type="match status" value="1"/>
</dbReference>
<keyword evidence="7" id="KW-0288">FMN</keyword>
<protein>
    <recommendedName>
        <fullName evidence="3 7">Chorismate synthase</fullName>
        <shortName evidence="7">CS</shortName>
        <ecNumber evidence="3 7">4.2.3.5</ecNumber>
    </recommendedName>
    <alternativeName>
        <fullName evidence="7">5-enolpyruvylshikimate-3-phosphate phospholyase</fullName>
    </alternativeName>
</protein>
<dbReference type="GO" id="GO:0004107">
    <property type="term" value="F:chorismate synthase activity"/>
    <property type="evidence" value="ECO:0007669"/>
    <property type="project" value="UniProtKB-UniRule"/>
</dbReference>
<dbReference type="Pfam" id="PF01264">
    <property type="entry name" value="Chorismate_synt"/>
    <property type="match status" value="1"/>
</dbReference>
<comment type="function">
    <text evidence="7">Catalyzes the anti-1,4-elimination of the C-3 phosphate and the C-6 proR hydrogen from 5-enolpyruvylshikimate-3-phosphate (EPSP) to yield chorismate, which is the branch point compound that serves as the starting substrate for the three terminal pathways of aromatic amino acid biosynthesis. This reaction introduces a second double bond into the aromatic ring system.</text>
</comment>
<feature type="binding site" evidence="7">
    <location>
        <position position="294"/>
    </location>
    <ligand>
        <name>FMN</name>
        <dbReference type="ChEBI" id="CHEBI:58210"/>
    </ligand>
</feature>
<feature type="binding site" evidence="7">
    <location>
        <position position="336"/>
    </location>
    <ligand>
        <name>FMN</name>
        <dbReference type="ChEBI" id="CHEBI:58210"/>
    </ligand>
</feature>
<dbReference type="InterPro" id="IPR000453">
    <property type="entry name" value="Chorismate_synth"/>
</dbReference>
<keyword evidence="7" id="KW-0285">Flavoprotein</keyword>
<dbReference type="Gene3D" id="3.60.150.10">
    <property type="entry name" value="Chorismate synthase AroC"/>
    <property type="match status" value="1"/>
</dbReference>
<dbReference type="GO" id="GO:0005829">
    <property type="term" value="C:cytosol"/>
    <property type="evidence" value="ECO:0007669"/>
    <property type="project" value="TreeGrafter"/>
</dbReference>
<dbReference type="EMBL" id="PVNK01000086">
    <property type="protein sequence ID" value="PRQ03397.1"/>
    <property type="molecule type" value="Genomic_DNA"/>
</dbReference>
<evidence type="ECO:0000256" key="1">
    <source>
        <dbReference type="ARBA" id="ARBA00005044"/>
    </source>
</evidence>
<evidence type="ECO:0000313" key="10">
    <source>
        <dbReference type="Proteomes" id="UP000237968"/>
    </source>
</evidence>
<proteinExistence type="inferred from homology"/>
<dbReference type="InterPro" id="IPR020541">
    <property type="entry name" value="Chorismate_synthase_CS"/>
</dbReference>
<dbReference type="CDD" id="cd07304">
    <property type="entry name" value="Chorismate_synthase"/>
    <property type="match status" value="1"/>
</dbReference>
<evidence type="ECO:0000256" key="4">
    <source>
        <dbReference type="ARBA" id="ARBA00022605"/>
    </source>
</evidence>
<dbReference type="UniPathway" id="UPA00053">
    <property type="reaction ID" value="UER00090"/>
</dbReference>
<comment type="cofactor">
    <cofactor evidence="7 8">
        <name>FMNH2</name>
        <dbReference type="ChEBI" id="CHEBI:57618"/>
    </cofactor>
    <text evidence="7 8">Reduced FMN (FMNH(2)).</text>
</comment>
<comment type="catalytic activity">
    <reaction evidence="7 8">
        <text>5-O-(1-carboxyvinyl)-3-phosphoshikimate = chorismate + phosphate</text>
        <dbReference type="Rhea" id="RHEA:21020"/>
        <dbReference type="ChEBI" id="CHEBI:29748"/>
        <dbReference type="ChEBI" id="CHEBI:43474"/>
        <dbReference type="ChEBI" id="CHEBI:57701"/>
        <dbReference type="EC" id="4.2.3.5"/>
    </reaction>
</comment>
<organism evidence="9 10">
    <name type="scientific">Enhygromyxa salina</name>
    <dbReference type="NCBI Taxonomy" id="215803"/>
    <lineage>
        <taxon>Bacteria</taxon>
        <taxon>Pseudomonadati</taxon>
        <taxon>Myxococcota</taxon>
        <taxon>Polyangia</taxon>
        <taxon>Nannocystales</taxon>
        <taxon>Nannocystaceae</taxon>
        <taxon>Enhygromyxa</taxon>
    </lineage>
</organism>
<dbReference type="InterPro" id="IPR035904">
    <property type="entry name" value="Chorismate_synth_AroC_sf"/>
</dbReference>
<feature type="binding site" evidence="7">
    <location>
        <begin position="127"/>
        <end position="129"/>
    </location>
    <ligand>
        <name>FMN</name>
        <dbReference type="ChEBI" id="CHEBI:58210"/>
    </ligand>
</feature>
<dbReference type="GO" id="GO:0009423">
    <property type="term" value="P:chorismate biosynthetic process"/>
    <property type="evidence" value="ECO:0007669"/>
    <property type="project" value="UniProtKB-UniRule"/>
</dbReference>
<sequence length="379" mass="40309">MPGNSFGERFRVTTFGESHGGGLGVVIDGCPAGHPFPHERIRAQLARRRPGQSALTTARDEADAFELLAGVDPESQLTLGTPIAMLVRNKDHKSGHYADIAQIYRPSHADYTYDARFGLRAVAGGGRASARETVARVAAGALAEDLLAQAGRGSEPGVEIVAWVDRVAELERPSVDEHTIDRATVDQSPVRCPDPELAARMEAAIREARKQGDTLGGVVRCVIRNVPAGWGEPVFGKLSAELAAAMMSLPASRGFEIGEGFAATRMRGSTHNDPFYMADGRVRTRTNHSGGVQGGISNGEAIRLAVAFKPVATIFRPQETVTRSGKSVEFSPRKGRHDPCVLPRAVPIVEAMAALVLCDHMLRSAGVRASDLGHAQGGS</sequence>
<dbReference type="PANTHER" id="PTHR21085:SF0">
    <property type="entry name" value="CHORISMATE SYNTHASE"/>
    <property type="match status" value="1"/>
</dbReference>
<keyword evidence="5 7" id="KW-0057">Aromatic amino acid biosynthesis</keyword>